<feature type="binding site" evidence="9">
    <location>
        <position position="193"/>
    </location>
    <ligand>
        <name>Zn(2+)</name>
        <dbReference type="ChEBI" id="CHEBI:29105"/>
        <note>catalytic</note>
    </ligand>
</feature>
<evidence type="ECO:0000256" key="3">
    <source>
        <dbReference type="ARBA" id="ARBA00022729"/>
    </source>
</evidence>
<name>T1JFS8_STRMM</name>
<dbReference type="HOGENOM" id="CLU_037899_6_0_1"/>
<dbReference type="EnsemblMetazoa" id="SMAR012693-RA">
    <property type="protein sequence ID" value="SMAR012693-PA"/>
    <property type="gene ID" value="SMAR012693"/>
</dbReference>
<dbReference type="AlphaFoldDB" id="T1JFS8"/>
<proteinExistence type="predicted"/>
<evidence type="ECO:0000256" key="10">
    <source>
        <dbReference type="PIRSR" id="PIRSR600720-3"/>
    </source>
</evidence>
<evidence type="ECO:0000256" key="7">
    <source>
        <dbReference type="ARBA" id="ARBA00023239"/>
    </source>
</evidence>
<keyword evidence="9" id="KW-0106">Calcium</keyword>
<evidence type="ECO:0000313" key="13">
    <source>
        <dbReference type="Proteomes" id="UP000014500"/>
    </source>
</evidence>
<dbReference type="PROSITE" id="PS51125">
    <property type="entry name" value="NHL"/>
    <property type="match status" value="2"/>
</dbReference>
<dbReference type="OMA" id="NWPTDQH"/>
<evidence type="ECO:0000256" key="4">
    <source>
        <dbReference type="ARBA" id="ARBA00022737"/>
    </source>
</evidence>
<dbReference type="Gene3D" id="2.120.10.30">
    <property type="entry name" value="TolB, C-terminal domain"/>
    <property type="match status" value="1"/>
</dbReference>
<keyword evidence="7" id="KW-0456">Lyase</keyword>
<keyword evidence="2 9" id="KW-0479">Metal-binding</keyword>
<evidence type="ECO:0000256" key="11">
    <source>
        <dbReference type="PROSITE-ProRule" id="PRU00504"/>
    </source>
</evidence>
<dbReference type="eggNOG" id="KOG3567">
    <property type="taxonomic scope" value="Eukaryota"/>
</dbReference>
<feature type="repeat" description="NHL" evidence="11">
    <location>
        <begin position="78"/>
        <end position="119"/>
    </location>
</feature>
<feature type="disulfide bond" evidence="10">
    <location>
        <begin position="141"/>
        <end position="161"/>
    </location>
</feature>
<feature type="disulfide bond" evidence="10">
    <location>
        <begin position="205"/>
        <end position="216"/>
    </location>
</feature>
<keyword evidence="9" id="KW-0862">Zinc</keyword>
<evidence type="ECO:0000256" key="1">
    <source>
        <dbReference type="ARBA" id="ARBA00012343"/>
    </source>
</evidence>
<dbReference type="PhylomeDB" id="T1JFS8"/>
<dbReference type="GO" id="GO:0005576">
    <property type="term" value="C:extracellular region"/>
    <property type="evidence" value="ECO:0007669"/>
    <property type="project" value="TreeGrafter"/>
</dbReference>
<keyword evidence="6" id="KW-0325">Glycoprotein</keyword>
<keyword evidence="13" id="KW-1185">Reference proteome</keyword>
<dbReference type="GO" id="GO:0046872">
    <property type="term" value="F:metal ion binding"/>
    <property type="evidence" value="ECO:0007669"/>
    <property type="project" value="UniProtKB-KW"/>
</dbReference>
<keyword evidence="5 10" id="KW-1015">Disulfide bond</keyword>
<accession>T1JFS8</accession>
<dbReference type="GO" id="GO:0004598">
    <property type="term" value="F:peptidylamidoglycolate lyase activity"/>
    <property type="evidence" value="ECO:0007669"/>
    <property type="project" value="UniProtKB-EC"/>
</dbReference>
<keyword evidence="3" id="KW-0732">Signal</keyword>
<feature type="binding site" evidence="9">
    <location>
        <position position="303"/>
    </location>
    <ligand>
        <name>Ca(2+)</name>
        <dbReference type="ChEBI" id="CHEBI:29108"/>
        <note>structural</note>
    </ligand>
</feature>
<feature type="binding site" evidence="8">
    <location>
        <position position="41"/>
    </location>
    <ligand>
        <name>a protein</name>
        <dbReference type="ChEBI" id="CHEBI:16541"/>
    </ligand>
    <ligandPart>
        <name>C-terminal Xaa-(2S)-2-hydroxyglycine residue</name>
        <dbReference type="ChEBI" id="CHEBI:142768"/>
    </ligandPart>
</feature>
<dbReference type="SUPFAM" id="SSF101898">
    <property type="entry name" value="NHL repeat"/>
    <property type="match status" value="1"/>
</dbReference>
<dbReference type="GO" id="GO:0016020">
    <property type="term" value="C:membrane"/>
    <property type="evidence" value="ECO:0007669"/>
    <property type="project" value="InterPro"/>
</dbReference>
<dbReference type="PRINTS" id="PR00790">
    <property type="entry name" value="PAMONOXGNASE"/>
</dbReference>
<evidence type="ECO:0000256" key="2">
    <source>
        <dbReference type="ARBA" id="ARBA00022723"/>
    </source>
</evidence>
<dbReference type="PANTHER" id="PTHR10680">
    <property type="entry name" value="PEPTIDYL-GLYCINE ALPHA-AMIDATING MONOOXYGENASE"/>
    <property type="match status" value="1"/>
</dbReference>
<dbReference type="EC" id="4.3.2.5" evidence="1"/>
<feature type="binding site" evidence="9">
    <location>
        <position position="93"/>
    </location>
    <ligand>
        <name>Zn(2+)</name>
        <dbReference type="ChEBI" id="CHEBI:29105"/>
        <note>catalytic</note>
    </ligand>
</feature>
<dbReference type="GO" id="GO:0006518">
    <property type="term" value="P:peptide metabolic process"/>
    <property type="evidence" value="ECO:0007669"/>
    <property type="project" value="InterPro"/>
</dbReference>
<dbReference type="InterPro" id="IPR001258">
    <property type="entry name" value="NHL_repeat"/>
</dbReference>
<feature type="binding site" evidence="9">
    <location>
        <position position="28"/>
    </location>
    <ligand>
        <name>Ca(2+)</name>
        <dbReference type="ChEBI" id="CHEBI:29108"/>
        <note>structural</note>
    </ligand>
</feature>
<sequence length="334" mass="37138">MFARTIPRVEHDPLWTVKPIRLGQVAGVAVDLQDQLVAFHRADRVWDDSSFDSRDRYAKRSDGPIAEDTLVTLDSKTGEVVSSRGKDRFYMPHGLTADHEGNLWVTDVALHQVFKLSPESDQPILTLGVAFEPGSDRRHFCKPTDVAVATSGHFFVSDGYCNSRVIKYTPRGKVDTEWGYSSAEGSDDFLVPHSLALSEKDNMICVADREHERILCYSAGLDGKRAGELVACPIQSWSIGPVYAIDIRDDVLFAVTGSTATKEAKGFSIHLQDRSLDRRRENLRPWVIVGEWQPAQGFGQPHDIASSPNGGSLFVGEIEPDRILKFAVDELKQQ</sequence>
<evidence type="ECO:0000313" key="12">
    <source>
        <dbReference type="EnsemblMetazoa" id="SMAR012693-PA"/>
    </source>
</evidence>
<evidence type="ECO:0000256" key="6">
    <source>
        <dbReference type="ARBA" id="ARBA00023180"/>
    </source>
</evidence>
<reference evidence="13" key="1">
    <citation type="submission" date="2011-05" db="EMBL/GenBank/DDBJ databases">
        <authorList>
            <person name="Richards S.R."/>
            <person name="Qu J."/>
            <person name="Jiang H."/>
            <person name="Jhangiani S.N."/>
            <person name="Agravi P."/>
            <person name="Goodspeed R."/>
            <person name="Gross S."/>
            <person name="Mandapat C."/>
            <person name="Jackson L."/>
            <person name="Mathew T."/>
            <person name="Pu L."/>
            <person name="Thornton R."/>
            <person name="Saada N."/>
            <person name="Wilczek-Boney K.B."/>
            <person name="Lee S."/>
            <person name="Kovar C."/>
            <person name="Wu Y."/>
            <person name="Scherer S.E."/>
            <person name="Worley K.C."/>
            <person name="Muzny D.M."/>
            <person name="Gibbs R."/>
        </authorList>
    </citation>
    <scope>NUCLEOTIDE SEQUENCE</scope>
    <source>
        <strain evidence="13">Brora</strain>
    </source>
</reference>
<reference evidence="12" key="2">
    <citation type="submission" date="2015-02" db="UniProtKB">
        <authorList>
            <consortium name="EnsemblMetazoa"/>
        </authorList>
    </citation>
    <scope>IDENTIFICATION</scope>
</reference>
<dbReference type="InterPro" id="IPR011042">
    <property type="entry name" value="6-blade_b-propeller_TolB-like"/>
</dbReference>
<evidence type="ECO:0000256" key="5">
    <source>
        <dbReference type="ARBA" id="ARBA00023157"/>
    </source>
</evidence>
<dbReference type="Pfam" id="PF01436">
    <property type="entry name" value="NHL"/>
    <property type="match status" value="1"/>
</dbReference>
<feature type="binding site" evidence="9">
    <location>
        <position position="95"/>
    </location>
    <ligand>
        <name>Ca(2+)</name>
        <dbReference type="ChEBI" id="CHEBI:29108"/>
        <note>structural</note>
    </ligand>
</feature>
<dbReference type="InterPro" id="IPR000720">
    <property type="entry name" value="PHM/PAL"/>
</dbReference>
<organism evidence="12 13">
    <name type="scientific">Strigamia maritima</name>
    <name type="common">European centipede</name>
    <name type="synonym">Geophilus maritimus</name>
    <dbReference type="NCBI Taxonomy" id="126957"/>
    <lineage>
        <taxon>Eukaryota</taxon>
        <taxon>Metazoa</taxon>
        <taxon>Ecdysozoa</taxon>
        <taxon>Arthropoda</taxon>
        <taxon>Myriapoda</taxon>
        <taxon>Chilopoda</taxon>
        <taxon>Pleurostigmophora</taxon>
        <taxon>Geophilomorpha</taxon>
        <taxon>Linotaeniidae</taxon>
        <taxon>Strigamia</taxon>
    </lineage>
</organism>
<keyword evidence="4" id="KW-0677">Repeat</keyword>
<dbReference type="PANTHER" id="PTHR10680:SF36">
    <property type="entry name" value="PEPTIDYL-ALPHA-HYDROXYGLYCINE ALPHA-AMIDATING LYASE 1"/>
    <property type="match status" value="1"/>
</dbReference>
<dbReference type="Proteomes" id="UP000014500">
    <property type="component" value="Unassembled WGS sequence"/>
</dbReference>
<feature type="binding site" evidence="9">
    <location>
        <position position="302"/>
    </location>
    <ligand>
        <name>Zn(2+)</name>
        <dbReference type="ChEBI" id="CHEBI:29105"/>
        <note>catalytic</note>
    </ligand>
</feature>
<dbReference type="EMBL" id="JH432185">
    <property type="status" value="NOT_ANNOTATED_CDS"/>
    <property type="molecule type" value="Genomic_DNA"/>
</dbReference>
<protein>
    <recommendedName>
        <fullName evidence="1">peptidylamidoglycolate lyase</fullName>
        <ecNumber evidence="1">4.3.2.5</ecNumber>
    </recommendedName>
</protein>
<dbReference type="STRING" id="126957.T1JFS8"/>
<feature type="binding site" evidence="8">
    <location>
        <position position="209"/>
    </location>
    <ligand>
        <name>a protein</name>
        <dbReference type="ChEBI" id="CHEBI:16541"/>
    </ligand>
    <ligandPart>
        <name>C-terminal Xaa-(2S)-2-hydroxyglycine residue</name>
        <dbReference type="ChEBI" id="CHEBI:142768"/>
    </ligandPart>
</feature>
<feature type="repeat" description="NHL" evidence="11">
    <location>
        <begin position="127"/>
        <end position="171"/>
    </location>
</feature>
<dbReference type="CDD" id="cd14958">
    <property type="entry name" value="NHL_PAL_like"/>
    <property type="match status" value="1"/>
</dbReference>
<evidence type="ECO:0000256" key="8">
    <source>
        <dbReference type="PIRSR" id="PIRSR600720-1"/>
    </source>
</evidence>
<evidence type="ECO:0000256" key="9">
    <source>
        <dbReference type="PIRSR" id="PIRSR600720-2"/>
    </source>
</evidence>
<comment type="cofactor">
    <cofactor evidence="9">
        <name>Zn(2+)</name>
        <dbReference type="ChEBI" id="CHEBI:29105"/>
    </cofactor>
    <text evidence="9">Binds one Zn(2+) ion per subunit.</text>
</comment>
<feature type="binding site" evidence="8">
    <location>
        <position position="160"/>
    </location>
    <ligand>
        <name>a protein</name>
        <dbReference type="ChEBI" id="CHEBI:16541"/>
    </ligand>
    <ligandPart>
        <name>C-terminal Xaa-(2S)-2-hydroxyglycine residue</name>
        <dbReference type="ChEBI" id="CHEBI:142768"/>
    </ligandPart>
</feature>